<proteinExistence type="predicted"/>
<dbReference type="Proteomes" id="UP000779574">
    <property type="component" value="Unassembled WGS sequence"/>
</dbReference>
<dbReference type="AlphaFoldDB" id="A0A9P8EDQ4"/>
<protein>
    <submittedName>
        <fullName evidence="2">Uncharacterized protein</fullName>
    </submittedName>
</protein>
<reference evidence="2" key="2">
    <citation type="submission" date="2021-08" db="EMBL/GenBank/DDBJ databases">
        <authorList>
            <person name="Gostincar C."/>
            <person name="Sun X."/>
            <person name="Song Z."/>
            <person name="Gunde-Cimerman N."/>
        </authorList>
    </citation>
    <scope>NUCLEOTIDE SEQUENCE</scope>
    <source>
        <strain evidence="2">EXF-9911</strain>
    </source>
</reference>
<sequence length="218" mass="24180">MTNSPSTFHPRPIVNEPPRKRAKSGHDGRSYQTGDILQKKSLPLTVMAQSTATLNTYIPHTSLETISNKIKKLQSDLSEAANGQCFGPGKQKVLDCKHDVDVLAGMVKGLDVHSAARKKSLDILVEASIEQLFDKHVDKAKKAVDEDTKQLIREMLCSTADEKVAKAAIKEGLNNESDVLLNFEAKLRQHFREVLADAVASLMAERHRQIVLEQLMKT</sequence>
<accession>A0A9P8EDQ4</accession>
<evidence type="ECO:0000256" key="1">
    <source>
        <dbReference type="SAM" id="MobiDB-lite"/>
    </source>
</evidence>
<feature type="non-terminal residue" evidence="2">
    <location>
        <position position="1"/>
    </location>
</feature>
<feature type="region of interest" description="Disordered" evidence="1">
    <location>
        <begin position="1"/>
        <end position="34"/>
    </location>
</feature>
<evidence type="ECO:0000313" key="2">
    <source>
        <dbReference type="EMBL" id="KAG9688253.1"/>
    </source>
</evidence>
<gene>
    <name evidence="2" type="ORF">KCU76_g9748</name>
</gene>
<name>A0A9P8EDQ4_AURME</name>
<evidence type="ECO:0000313" key="3">
    <source>
        <dbReference type="Proteomes" id="UP000779574"/>
    </source>
</evidence>
<reference evidence="2" key="1">
    <citation type="journal article" date="2021" name="J Fungi (Basel)">
        <title>Virulence traits and population genomics of the black yeast Aureobasidium melanogenum.</title>
        <authorList>
            <person name="Cernosa A."/>
            <person name="Sun X."/>
            <person name="Gostincar C."/>
            <person name="Fang C."/>
            <person name="Gunde-Cimerman N."/>
            <person name="Song Z."/>
        </authorList>
    </citation>
    <scope>NUCLEOTIDE SEQUENCE</scope>
    <source>
        <strain evidence="2">EXF-9911</strain>
    </source>
</reference>
<dbReference type="OrthoDB" id="3844857at2759"/>
<dbReference type="EMBL" id="JAHFXF010000412">
    <property type="protein sequence ID" value="KAG9688253.1"/>
    <property type="molecule type" value="Genomic_DNA"/>
</dbReference>
<comment type="caution">
    <text evidence="2">The sequence shown here is derived from an EMBL/GenBank/DDBJ whole genome shotgun (WGS) entry which is preliminary data.</text>
</comment>
<organism evidence="2 3">
    <name type="scientific">Aureobasidium melanogenum</name>
    <name type="common">Aureobasidium pullulans var. melanogenum</name>
    <dbReference type="NCBI Taxonomy" id="46634"/>
    <lineage>
        <taxon>Eukaryota</taxon>
        <taxon>Fungi</taxon>
        <taxon>Dikarya</taxon>
        <taxon>Ascomycota</taxon>
        <taxon>Pezizomycotina</taxon>
        <taxon>Dothideomycetes</taxon>
        <taxon>Dothideomycetidae</taxon>
        <taxon>Dothideales</taxon>
        <taxon>Saccotheciaceae</taxon>
        <taxon>Aureobasidium</taxon>
    </lineage>
</organism>